<feature type="binding site" evidence="5">
    <location>
        <begin position="203"/>
        <end position="210"/>
    </location>
    <ligand>
        <name>ATP</name>
        <dbReference type="ChEBI" id="CHEBI:30616"/>
    </ligand>
</feature>
<dbReference type="SUPFAM" id="SSF49879">
    <property type="entry name" value="SMAD/FHA domain"/>
    <property type="match status" value="1"/>
</dbReference>
<dbReference type="SMART" id="SM00240">
    <property type="entry name" value="FHA"/>
    <property type="match status" value="1"/>
</dbReference>
<dbReference type="SUPFAM" id="SSF52540">
    <property type="entry name" value="P-loop containing nucleoside triphosphate hydrolases"/>
    <property type="match status" value="1"/>
</dbReference>
<keyword evidence="3" id="KW-0175">Coiled coil</keyword>
<sequence length="1012" mass="115049">MSKNKDFGQSFHKLHNKLLLKGASSISPLSSNKMCSKRLNSLCNTPTRNTNSPSTVLRKTPSANACYTPSSLFRNANTKSRCQRTLELGEAPPPKNLKLDNVAVGDDRLTVAVRVRPLNAQECLHHTVRNVTKVNGNELTILVGTSADSSCGVNHTFVYDRVFYSCDPDSEKYATQKEVYDGTAKPLIHRAFEGYNACLFAYGQTGSGKSYSMMGVDTLVDPISSNLVNSEAGIIPRYCFDLFEYIETNKEKFHAEIEISFFEIYNEKIHDLLCLEDSDYGSNNFKNHLGTPKPDRKALKVREHPIWGPYVVGLSVHPVDSYESLRNWLIVGNSQRASAATGLNDKSSRSHSIFNIMLNITDVDRKTINDDQGNGSCQSRRSKVSLVDLAGSERVSNSNGERKREGVHINKSLLTLGKVIAALSNEKNHVQSKIFVPYRESALTWLLRENLGGNSKTVMLATISPANTHIDETLATLRYACQASRIINRVKVNESQHDKTIRELRSEIDRLKSLHFEYERKRILSESMNTVPKAIIDKFAVNEIEMENLRELLAEREMELKRAQKSWMDRLKEAEDLRKSDMLLLRRKGLALELSKDLHQACLVNLTDDPMLSETLFYILPPGLVTIGRTRSTTTGTQPDIILDGPLIAHNHCTIENNNGSLFVTPESNDFQTYINGEIVTSRTQVHHGDRLAFGGSHFYRINNPGESEKGNNKLFDFRYAYQEILEKREEKIRLELENEKFQAINKIEVDRCEHERKMKERLDQMDLKQLVLKCDEEIIDSERKLNAQHLKQETALGKSPLKVVQMRKSNLLDEINNIMQTPSKGIQHKIQLLVNEANDHCENNNIDLEFKPLYAVDQFGVPHFQIIIVDKEKQLQAEWPVARLQVWLHTLQEYCHLKDIFKFVDIEWKKLDGQCRKNVFEDKDVVSKEPVHNITSLLPIEKISPNNENTDIGTTAVKYLDQILKSSEDLKGLCLSNYGSMELNNVRSSLKELLERITDTLNTVVNCIENN</sequence>
<dbReference type="InterPro" id="IPR019821">
    <property type="entry name" value="Kinesin_motor_CS"/>
</dbReference>
<feature type="domain" description="Kinesin motor" evidence="7">
    <location>
        <begin position="108"/>
        <end position="486"/>
    </location>
</feature>
<evidence type="ECO:0000256" key="4">
    <source>
        <dbReference type="ARBA" id="ARBA00023175"/>
    </source>
</evidence>
<keyword evidence="2 5" id="KW-0067">ATP-binding</keyword>
<name>A0ABM3VE51_MUSDO</name>
<evidence type="ECO:0000256" key="2">
    <source>
        <dbReference type="ARBA" id="ARBA00022840"/>
    </source>
</evidence>
<protein>
    <submittedName>
        <fullName evidence="9">Kinesin-like protein KIF14 isoform X1</fullName>
    </submittedName>
</protein>
<dbReference type="GeneID" id="101891557"/>
<keyword evidence="4 5" id="KW-0505">Motor protein</keyword>
<evidence type="ECO:0000259" key="6">
    <source>
        <dbReference type="PROSITE" id="PS50006"/>
    </source>
</evidence>
<dbReference type="InterPro" id="IPR000253">
    <property type="entry name" value="FHA_dom"/>
</dbReference>
<organism evidence="8 9">
    <name type="scientific">Musca domestica</name>
    <name type="common">House fly</name>
    <dbReference type="NCBI Taxonomy" id="7370"/>
    <lineage>
        <taxon>Eukaryota</taxon>
        <taxon>Metazoa</taxon>
        <taxon>Ecdysozoa</taxon>
        <taxon>Arthropoda</taxon>
        <taxon>Hexapoda</taxon>
        <taxon>Insecta</taxon>
        <taxon>Pterygota</taxon>
        <taxon>Neoptera</taxon>
        <taxon>Endopterygota</taxon>
        <taxon>Diptera</taxon>
        <taxon>Brachycera</taxon>
        <taxon>Muscomorpha</taxon>
        <taxon>Muscoidea</taxon>
        <taxon>Muscidae</taxon>
        <taxon>Musca</taxon>
    </lineage>
</organism>
<dbReference type="Gene3D" id="2.60.200.20">
    <property type="match status" value="1"/>
</dbReference>
<dbReference type="Pfam" id="PF00498">
    <property type="entry name" value="FHA"/>
    <property type="match status" value="1"/>
</dbReference>
<dbReference type="PROSITE" id="PS50067">
    <property type="entry name" value="KINESIN_MOTOR_2"/>
    <property type="match status" value="1"/>
</dbReference>
<dbReference type="Proteomes" id="UP001652621">
    <property type="component" value="Unplaced"/>
</dbReference>
<dbReference type="PROSITE" id="PS50006">
    <property type="entry name" value="FHA_DOMAIN"/>
    <property type="match status" value="1"/>
</dbReference>
<dbReference type="PANTHER" id="PTHR47117:SF5">
    <property type="entry name" value="KINESIN-LIKE PROTEIN KIF14"/>
    <property type="match status" value="1"/>
</dbReference>
<dbReference type="InterPro" id="IPR008984">
    <property type="entry name" value="SMAD_FHA_dom_sf"/>
</dbReference>
<evidence type="ECO:0000313" key="9">
    <source>
        <dbReference type="RefSeq" id="XP_058984076.1"/>
    </source>
</evidence>
<dbReference type="InterPro" id="IPR036961">
    <property type="entry name" value="Kinesin_motor_dom_sf"/>
</dbReference>
<dbReference type="PRINTS" id="PR00380">
    <property type="entry name" value="KINESINHEAVY"/>
</dbReference>
<dbReference type="InterPro" id="IPR027417">
    <property type="entry name" value="P-loop_NTPase"/>
</dbReference>
<keyword evidence="8" id="KW-1185">Reference proteome</keyword>
<evidence type="ECO:0000256" key="5">
    <source>
        <dbReference type="PROSITE-ProRule" id="PRU00283"/>
    </source>
</evidence>
<proteinExistence type="inferred from homology"/>
<comment type="similarity">
    <text evidence="5">Belongs to the TRAFAC class myosin-kinesin ATPase superfamily. Kinesin family.</text>
</comment>
<accession>A0ABM3VE51</accession>
<dbReference type="PROSITE" id="PS00411">
    <property type="entry name" value="KINESIN_MOTOR_1"/>
    <property type="match status" value="1"/>
</dbReference>
<dbReference type="RefSeq" id="XP_058984076.1">
    <property type="nucleotide sequence ID" value="XM_059128093.1"/>
</dbReference>
<dbReference type="InterPro" id="IPR001752">
    <property type="entry name" value="Kinesin_motor_dom"/>
</dbReference>
<dbReference type="PANTHER" id="PTHR47117">
    <property type="entry name" value="STAR-RELATED LIPID TRANSFER PROTEIN 9"/>
    <property type="match status" value="1"/>
</dbReference>
<evidence type="ECO:0000259" key="7">
    <source>
        <dbReference type="PROSITE" id="PS50067"/>
    </source>
</evidence>
<dbReference type="Gene3D" id="3.40.850.10">
    <property type="entry name" value="Kinesin motor domain"/>
    <property type="match status" value="1"/>
</dbReference>
<feature type="domain" description="FHA" evidence="6">
    <location>
        <begin position="625"/>
        <end position="680"/>
    </location>
</feature>
<keyword evidence="1 5" id="KW-0547">Nucleotide-binding</keyword>
<evidence type="ECO:0000313" key="8">
    <source>
        <dbReference type="Proteomes" id="UP001652621"/>
    </source>
</evidence>
<gene>
    <name evidence="9" type="primary">LOC101891557</name>
</gene>
<evidence type="ECO:0000256" key="3">
    <source>
        <dbReference type="ARBA" id="ARBA00023054"/>
    </source>
</evidence>
<reference evidence="9" key="1">
    <citation type="submission" date="2025-08" db="UniProtKB">
        <authorList>
            <consortium name="RefSeq"/>
        </authorList>
    </citation>
    <scope>IDENTIFICATION</scope>
    <source>
        <strain evidence="9">Aabys</strain>
        <tissue evidence="9">Whole body</tissue>
    </source>
</reference>
<evidence type="ECO:0000256" key="1">
    <source>
        <dbReference type="ARBA" id="ARBA00022741"/>
    </source>
</evidence>
<dbReference type="SMART" id="SM00129">
    <property type="entry name" value="KISc"/>
    <property type="match status" value="1"/>
</dbReference>
<dbReference type="Pfam" id="PF00225">
    <property type="entry name" value="Kinesin"/>
    <property type="match status" value="1"/>
</dbReference>